<comment type="caution">
    <text evidence="2">The sequence shown here is derived from an EMBL/GenBank/DDBJ whole genome shotgun (WGS) entry which is preliminary data.</text>
</comment>
<accession>A0AA36NM61</accession>
<sequence>MGFLQRTAKLSARAVRAGLTPSLVSYFFWIGGITSIFGAWTFISYTPIEEFLCNIPGEVNITNGWTVGCGNCSDTLMLCDKSDCWRHAFNLSWQLDAATPNGQYYDAFQEAALDSTCNSLAMSADSPVGMLSNILDRRLNTGKPQVSESCVTWNCRVLARAFMRSLGSHLTGPGTCTNENPSVKSPWQASECTCDAIPVAMAQATSFRTLCGSMATGLRNAVYQRHLSNKDACFQGSMAASATAHPIELGAFSVDTNCESVFESSLSTMGWFANKNYILANIPVPTDFPIQSACRKVMCTAFVATLSLPEPLASLKGSNDNGMWPSLHHSLRTPKFNVFRVMQPLQSWDAEECNFTTNTQLNTDTTSTVLTAIAAECQNEGLTLTPQSMCAEPSFNESAYCDSLAGGRRLDDGTDTESLPSLELELLRQAVQDESADRKRNLTEVQERAEADHFRRPPSHPVQAVVGFDGVEVFASETDDDLRECGGNFCSSERRLQTVVATPAPPPLQEYTTTPWSTCTCYMQCVPGVRTRSVSCPAGVTCQEPKPSAAQSCVCKHCSDCDILLFVLATAGAYLFTGVVSFLLWLGFVAVAQLEEDDYTEMSIGLKCLGCFCKFLPIITKLMTYITMLLIILLVVTALVPIGEPFSDCKGNQTLTVLAIGGVLVWLVQLLVGVYMHRFKPMPPWLHSASSGAMKFLLKPLNAVGP</sequence>
<feature type="transmembrane region" description="Helical" evidence="1">
    <location>
        <begin position="622"/>
        <end position="643"/>
    </location>
</feature>
<dbReference type="AlphaFoldDB" id="A0AA36NM61"/>
<keyword evidence="1" id="KW-1133">Transmembrane helix</keyword>
<evidence type="ECO:0000256" key="1">
    <source>
        <dbReference type="SAM" id="Phobius"/>
    </source>
</evidence>
<gene>
    <name evidence="2" type="ORF">EVOR1521_LOCUS29986</name>
</gene>
<keyword evidence="1" id="KW-0472">Membrane</keyword>
<reference evidence="2" key="1">
    <citation type="submission" date="2023-08" db="EMBL/GenBank/DDBJ databases">
        <authorList>
            <person name="Chen Y."/>
            <person name="Shah S."/>
            <person name="Dougan E. K."/>
            <person name="Thang M."/>
            <person name="Chan C."/>
        </authorList>
    </citation>
    <scope>NUCLEOTIDE SEQUENCE</scope>
</reference>
<feature type="transmembrane region" description="Helical" evidence="1">
    <location>
        <begin position="563"/>
        <end position="592"/>
    </location>
</feature>
<proteinExistence type="predicted"/>
<dbReference type="Proteomes" id="UP001178507">
    <property type="component" value="Unassembled WGS sequence"/>
</dbReference>
<keyword evidence="3" id="KW-1185">Reference proteome</keyword>
<evidence type="ECO:0008006" key="4">
    <source>
        <dbReference type="Google" id="ProtNLM"/>
    </source>
</evidence>
<name>A0AA36NM61_9DINO</name>
<feature type="transmembrane region" description="Helical" evidence="1">
    <location>
        <begin position="23"/>
        <end position="43"/>
    </location>
</feature>
<keyword evidence="1" id="KW-0812">Transmembrane</keyword>
<dbReference type="EMBL" id="CAUJNA010003730">
    <property type="protein sequence ID" value="CAJ1408713.1"/>
    <property type="molecule type" value="Genomic_DNA"/>
</dbReference>
<feature type="transmembrane region" description="Helical" evidence="1">
    <location>
        <begin position="655"/>
        <end position="676"/>
    </location>
</feature>
<protein>
    <recommendedName>
        <fullName evidence="4">Transmembrane protein</fullName>
    </recommendedName>
</protein>
<evidence type="ECO:0000313" key="2">
    <source>
        <dbReference type="EMBL" id="CAJ1408713.1"/>
    </source>
</evidence>
<organism evidence="2 3">
    <name type="scientific">Effrenium voratum</name>
    <dbReference type="NCBI Taxonomy" id="2562239"/>
    <lineage>
        <taxon>Eukaryota</taxon>
        <taxon>Sar</taxon>
        <taxon>Alveolata</taxon>
        <taxon>Dinophyceae</taxon>
        <taxon>Suessiales</taxon>
        <taxon>Symbiodiniaceae</taxon>
        <taxon>Effrenium</taxon>
    </lineage>
</organism>
<evidence type="ECO:0000313" key="3">
    <source>
        <dbReference type="Proteomes" id="UP001178507"/>
    </source>
</evidence>